<comment type="caution">
    <text evidence="1">The sequence shown here is derived from an EMBL/GenBank/DDBJ whole genome shotgun (WGS) entry which is preliminary data.</text>
</comment>
<proteinExistence type="predicted"/>
<sequence>MLEGIDGFHQEIDARCDDIEYISDRFAVLEPINLIETSESELPKFKLVEIFDELSVVGILTEISCLRRFLKVTKVLKEK</sequence>
<dbReference type="Proteomes" id="UP000887013">
    <property type="component" value="Unassembled WGS sequence"/>
</dbReference>
<keyword evidence="2" id="KW-1185">Reference proteome</keyword>
<reference evidence="1" key="1">
    <citation type="submission" date="2020-08" db="EMBL/GenBank/DDBJ databases">
        <title>Multicomponent nature underlies the extraordinary mechanical properties of spider dragline silk.</title>
        <authorList>
            <person name="Kono N."/>
            <person name="Nakamura H."/>
            <person name="Mori M."/>
            <person name="Yoshida Y."/>
            <person name="Ohtoshi R."/>
            <person name="Malay A.D."/>
            <person name="Moran D.A.P."/>
            <person name="Tomita M."/>
            <person name="Numata K."/>
            <person name="Arakawa K."/>
        </authorList>
    </citation>
    <scope>NUCLEOTIDE SEQUENCE</scope>
</reference>
<organism evidence="1 2">
    <name type="scientific">Nephila pilipes</name>
    <name type="common">Giant wood spider</name>
    <name type="synonym">Nephila maculata</name>
    <dbReference type="NCBI Taxonomy" id="299642"/>
    <lineage>
        <taxon>Eukaryota</taxon>
        <taxon>Metazoa</taxon>
        <taxon>Ecdysozoa</taxon>
        <taxon>Arthropoda</taxon>
        <taxon>Chelicerata</taxon>
        <taxon>Arachnida</taxon>
        <taxon>Araneae</taxon>
        <taxon>Araneomorphae</taxon>
        <taxon>Entelegynae</taxon>
        <taxon>Araneoidea</taxon>
        <taxon>Nephilidae</taxon>
        <taxon>Nephila</taxon>
    </lineage>
</organism>
<dbReference type="AlphaFoldDB" id="A0A8X6IJL2"/>
<protein>
    <submittedName>
        <fullName evidence="1">Uncharacterized protein</fullName>
    </submittedName>
</protein>
<dbReference type="EMBL" id="BMAW01091035">
    <property type="protein sequence ID" value="GFS47618.1"/>
    <property type="molecule type" value="Genomic_DNA"/>
</dbReference>
<name>A0A8X6IJL2_NEPPI</name>
<evidence type="ECO:0000313" key="1">
    <source>
        <dbReference type="EMBL" id="GFS47618.1"/>
    </source>
</evidence>
<accession>A0A8X6IJL2</accession>
<evidence type="ECO:0000313" key="2">
    <source>
        <dbReference type="Proteomes" id="UP000887013"/>
    </source>
</evidence>
<dbReference type="OrthoDB" id="10066376at2759"/>
<gene>
    <name evidence="1" type="primary">AVEN_244274_1</name>
    <name evidence="1" type="ORF">NPIL_495171</name>
</gene>